<gene>
    <name evidence="2" type="ORF">J1M35_04825</name>
</gene>
<protein>
    <recommendedName>
        <fullName evidence="4">General secretion pathway protein C</fullName>
    </recommendedName>
</protein>
<feature type="compositionally biased region" description="Pro residues" evidence="1">
    <location>
        <begin position="163"/>
        <end position="199"/>
    </location>
</feature>
<proteinExistence type="predicted"/>
<keyword evidence="3" id="KW-1185">Reference proteome</keyword>
<sequence>MSPRVSPRLAAGLLTLALWALVAGSALFWWLRIGQVAAPLQAPLAGGPSAAAVDGLQVARALGAAPAAQAAAPAAPDVAGRLALRGIVTHDGRGAALIAVDGKPARPVRVGALLEGVEGDWHVRSVAPHAAVLVAGGRELRLEMPPLARRSSAGDAAQGHPVMVPPPMPGQPGGTPLPLPPPTYVPPMPPGAALPPPAPGMGSGPARN</sequence>
<evidence type="ECO:0008006" key="4">
    <source>
        <dbReference type="Google" id="ProtNLM"/>
    </source>
</evidence>
<feature type="region of interest" description="Disordered" evidence="1">
    <location>
        <begin position="150"/>
        <end position="208"/>
    </location>
</feature>
<organism evidence="2 3">
    <name type="scientific">Ottowia testudinis</name>
    <dbReference type="NCBI Taxonomy" id="2816950"/>
    <lineage>
        <taxon>Bacteria</taxon>
        <taxon>Pseudomonadati</taxon>
        <taxon>Pseudomonadota</taxon>
        <taxon>Betaproteobacteria</taxon>
        <taxon>Burkholderiales</taxon>
        <taxon>Comamonadaceae</taxon>
        <taxon>Ottowia</taxon>
    </lineage>
</organism>
<dbReference type="Proteomes" id="UP000663903">
    <property type="component" value="Chromosome"/>
</dbReference>
<reference evidence="2" key="1">
    <citation type="submission" date="2021-03" db="EMBL/GenBank/DDBJ databases">
        <title>Ottowia sp. 27C isolated from the cloaca of a Giant Asian pond turtle (Heosemys grandis).</title>
        <authorList>
            <person name="Spergser J."/>
            <person name="Busse H.-J."/>
        </authorList>
    </citation>
    <scope>NUCLEOTIDE SEQUENCE</scope>
    <source>
        <strain evidence="2">27C</strain>
    </source>
</reference>
<evidence type="ECO:0000313" key="3">
    <source>
        <dbReference type="Proteomes" id="UP000663903"/>
    </source>
</evidence>
<dbReference type="RefSeq" id="WP_208010127.1">
    <property type="nucleotide sequence ID" value="NZ_CP071796.1"/>
</dbReference>
<evidence type="ECO:0000313" key="2">
    <source>
        <dbReference type="EMBL" id="QTD46228.1"/>
    </source>
</evidence>
<dbReference type="KEGG" id="otd:J1M35_04825"/>
<name>A0A975CMJ2_9BURK</name>
<dbReference type="EMBL" id="CP071796">
    <property type="protein sequence ID" value="QTD46228.1"/>
    <property type="molecule type" value="Genomic_DNA"/>
</dbReference>
<dbReference type="AlphaFoldDB" id="A0A975CMJ2"/>
<evidence type="ECO:0000256" key="1">
    <source>
        <dbReference type="SAM" id="MobiDB-lite"/>
    </source>
</evidence>
<accession>A0A975CMJ2</accession>